<reference evidence="4" key="3">
    <citation type="submission" date="2025-09" db="UniProtKB">
        <authorList>
            <consortium name="Ensembl"/>
        </authorList>
    </citation>
    <scope>IDENTIFICATION</scope>
</reference>
<dbReference type="Gene3D" id="2.40.50.40">
    <property type="match status" value="1"/>
</dbReference>
<organism evidence="4 5">
    <name type="scientific">Sphaeramia orbicularis</name>
    <name type="common">orbiculate cardinalfish</name>
    <dbReference type="NCBI Taxonomy" id="375764"/>
    <lineage>
        <taxon>Eukaryota</taxon>
        <taxon>Metazoa</taxon>
        <taxon>Chordata</taxon>
        <taxon>Craniata</taxon>
        <taxon>Vertebrata</taxon>
        <taxon>Euteleostomi</taxon>
        <taxon>Actinopterygii</taxon>
        <taxon>Neopterygii</taxon>
        <taxon>Teleostei</taxon>
        <taxon>Neoteleostei</taxon>
        <taxon>Acanthomorphata</taxon>
        <taxon>Gobiaria</taxon>
        <taxon>Kurtiformes</taxon>
        <taxon>Apogonoidei</taxon>
        <taxon>Apogonidae</taxon>
        <taxon>Apogoninae</taxon>
        <taxon>Sphaeramia</taxon>
    </lineage>
</organism>
<dbReference type="Ensembl" id="ENSSORT00005019888.1">
    <property type="protein sequence ID" value="ENSSORP00005019330.1"/>
    <property type="gene ID" value="ENSSORG00005009504.1"/>
</dbReference>
<reference evidence="4" key="2">
    <citation type="submission" date="2025-08" db="UniProtKB">
        <authorList>
            <consortium name="Ensembl"/>
        </authorList>
    </citation>
    <scope>IDENTIFICATION</scope>
</reference>
<keyword evidence="2" id="KW-0732">Signal</keyword>
<dbReference type="FunCoup" id="A0A672ZQ01">
    <property type="interactions" value="641"/>
</dbReference>
<dbReference type="Proteomes" id="UP000472271">
    <property type="component" value="Chromosome 4"/>
</dbReference>
<dbReference type="GO" id="GO:0005615">
    <property type="term" value="C:extracellular space"/>
    <property type="evidence" value="ECO:0007669"/>
    <property type="project" value="UniProtKB-KW"/>
</dbReference>
<dbReference type="GO" id="GO:0008009">
    <property type="term" value="F:chemokine activity"/>
    <property type="evidence" value="ECO:0007669"/>
    <property type="project" value="InterPro"/>
</dbReference>
<feature type="domain" description="Chemokine interleukin-8-like" evidence="3">
    <location>
        <begin position="24"/>
        <end position="86"/>
    </location>
</feature>
<dbReference type="SUPFAM" id="SSF54117">
    <property type="entry name" value="Interleukin 8-like chemokines"/>
    <property type="match status" value="1"/>
</dbReference>
<dbReference type="InterPro" id="IPR036048">
    <property type="entry name" value="Interleukin_8-like_sf"/>
</dbReference>
<gene>
    <name evidence="4" type="primary">ccl25b</name>
</gene>
<reference evidence="4" key="1">
    <citation type="submission" date="2019-06" db="EMBL/GenBank/DDBJ databases">
        <authorList>
            <consortium name="Wellcome Sanger Institute Data Sharing"/>
        </authorList>
    </citation>
    <scope>NUCLEOTIDE SEQUENCE [LARGE SCALE GENOMIC DNA]</scope>
</reference>
<dbReference type="OrthoDB" id="9930747at2759"/>
<dbReference type="Pfam" id="PF00048">
    <property type="entry name" value="IL8"/>
    <property type="match status" value="1"/>
</dbReference>
<keyword evidence="5" id="KW-1185">Reference proteome</keyword>
<accession>A0A672ZQ01</accession>
<feature type="signal peptide" evidence="2">
    <location>
        <begin position="1"/>
        <end position="20"/>
    </location>
</feature>
<evidence type="ECO:0000256" key="1">
    <source>
        <dbReference type="ARBA" id="ARBA00022514"/>
    </source>
</evidence>
<keyword evidence="1" id="KW-0202">Cytokine</keyword>
<dbReference type="GO" id="GO:0006955">
    <property type="term" value="P:immune response"/>
    <property type="evidence" value="ECO:0007669"/>
    <property type="project" value="InterPro"/>
</dbReference>
<dbReference type="InterPro" id="IPR001811">
    <property type="entry name" value="Chemokine_IL8-like_dom"/>
</dbReference>
<dbReference type="InterPro" id="IPR039809">
    <property type="entry name" value="Chemokine_b/g/d"/>
</dbReference>
<dbReference type="SMART" id="SM00199">
    <property type="entry name" value="SCY"/>
    <property type="match status" value="1"/>
</dbReference>
<dbReference type="PANTHER" id="PTHR12015">
    <property type="entry name" value="SMALL INDUCIBLE CYTOKINE A"/>
    <property type="match status" value="1"/>
</dbReference>
<name>A0A672ZQ01_9TELE</name>
<evidence type="ECO:0000313" key="5">
    <source>
        <dbReference type="Proteomes" id="UP000472271"/>
    </source>
</evidence>
<dbReference type="AlphaFoldDB" id="A0A672ZQ01"/>
<evidence type="ECO:0000259" key="3">
    <source>
        <dbReference type="SMART" id="SM00199"/>
    </source>
</evidence>
<sequence>MRFQVLFVLLLFTCLYLSVAQGSFGNCCLRYVKTMKTSVKKNIVEYRMQETDGDCNMRAVVFTTKRKKAICANPEDKWVKDQMKIVDRRNQRTSTTPSTI</sequence>
<proteinExistence type="predicted"/>
<evidence type="ECO:0000256" key="2">
    <source>
        <dbReference type="SAM" id="SignalP"/>
    </source>
</evidence>
<dbReference type="CDD" id="cd00169">
    <property type="entry name" value="Chemokine"/>
    <property type="match status" value="1"/>
</dbReference>
<protein>
    <submittedName>
        <fullName evidence="4">C-C motif chemokine 25-like</fullName>
    </submittedName>
</protein>
<dbReference type="PANTHER" id="PTHR12015:SF186">
    <property type="entry name" value="C-C MOTIF CHEMOKINE 21-LIKE-RELATED"/>
    <property type="match status" value="1"/>
</dbReference>
<feature type="chain" id="PRO_5025685094" evidence="2">
    <location>
        <begin position="21"/>
        <end position="100"/>
    </location>
</feature>
<evidence type="ECO:0000313" key="4">
    <source>
        <dbReference type="Ensembl" id="ENSSORP00005019330.1"/>
    </source>
</evidence>
<dbReference type="InParanoid" id="A0A672ZQ01"/>